<dbReference type="InterPro" id="IPR046541">
    <property type="entry name" value="DUF6606"/>
</dbReference>
<evidence type="ECO:0000256" key="5">
    <source>
        <dbReference type="ARBA" id="ARBA00022801"/>
    </source>
</evidence>
<proteinExistence type="predicted"/>
<protein>
    <recommendedName>
        <fullName evidence="2">ubiquitinyl hydrolase 1</fullName>
        <ecNumber evidence="2">3.4.19.12</ecNumber>
    </recommendedName>
</protein>
<dbReference type="InterPro" id="IPR022099">
    <property type="entry name" value="DUF3638"/>
</dbReference>
<evidence type="ECO:0000256" key="2">
    <source>
        <dbReference type="ARBA" id="ARBA00012759"/>
    </source>
</evidence>
<evidence type="ECO:0000259" key="7">
    <source>
        <dbReference type="Pfam" id="PF12340"/>
    </source>
</evidence>
<dbReference type="InterPro" id="IPR022105">
    <property type="entry name" value="DUF3645"/>
</dbReference>
<gene>
    <name evidence="10" type="ORF">BDZ85DRAFT_240143</name>
</gene>
<dbReference type="PANTHER" id="PTHR13367:SF33">
    <property type="entry name" value="P-LOOP CONTAINING NUCLEOSIDE TRIPHOSPHATE HYDROLASE PROTEIN"/>
    <property type="match status" value="1"/>
</dbReference>
<reference evidence="11" key="1">
    <citation type="journal article" date="2020" name="Stud. Mycol.">
        <title>101 Dothideomycetes genomes: A test case for predicting lifestyles and emergence of pathogens.</title>
        <authorList>
            <person name="Haridas S."/>
            <person name="Albert R."/>
            <person name="Binder M."/>
            <person name="Bloem J."/>
            <person name="LaButti K."/>
            <person name="Salamov A."/>
            <person name="Andreopoulos B."/>
            <person name="Baker S."/>
            <person name="Barry K."/>
            <person name="Bills G."/>
            <person name="Bluhm B."/>
            <person name="Cannon C."/>
            <person name="Castanera R."/>
            <person name="Culley D."/>
            <person name="Daum C."/>
            <person name="Ezra D."/>
            <person name="Gonzalez J."/>
            <person name="Henrissat B."/>
            <person name="Kuo A."/>
            <person name="Liang C."/>
            <person name="Lipzen A."/>
            <person name="Lutzoni F."/>
            <person name="Magnuson J."/>
            <person name="Mondo S."/>
            <person name="Nolan M."/>
            <person name="Ohm R."/>
            <person name="Pangilinan J."/>
            <person name="Park H.-J."/>
            <person name="Ramirez L."/>
            <person name="Alfaro M."/>
            <person name="Sun H."/>
            <person name="Tritt A."/>
            <person name="Yoshinaga Y."/>
            <person name="Zwiers L.-H."/>
            <person name="Turgeon B."/>
            <person name="Goodwin S."/>
            <person name="Spatafora J."/>
            <person name="Crous P."/>
            <person name="Grigoriev I."/>
        </authorList>
    </citation>
    <scope>NUCLEOTIDE SEQUENCE [LARGE SCALE GENOMIC DNA]</scope>
    <source>
        <strain evidence="11">CECT 20119</strain>
    </source>
</reference>
<keyword evidence="11" id="KW-1185">Reference proteome</keyword>
<organism evidence="10 11">
    <name type="scientific">Elsinoe ampelina</name>
    <dbReference type="NCBI Taxonomy" id="302913"/>
    <lineage>
        <taxon>Eukaryota</taxon>
        <taxon>Fungi</taxon>
        <taxon>Dikarya</taxon>
        <taxon>Ascomycota</taxon>
        <taxon>Pezizomycotina</taxon>
        <taxon>Dothideomycetes</taxon>
        <taxon>Dothideomycetidae</taxon>
        <taxon>Myriangiales</taxon>
        <taxon>Elsinoaceae</taxon>
        <taxon>Elsinoe</taxon>
    </lineage>
</organism>
<dbReference type="Proteomes" id="UP000799538">
    <property type="component" value="Unassembled WGS sequence"/>
</dbReference>
<dbReference type="Gene3D" id="3.40.50.300">
    <property type="entry name" value="P-loop containing nucleotide triphosphate hydrolases"/>
    <property type="match status" value="1"/>
</dbReference>
<dbReference type="InterPro" id="IPR027417">
    <property type="entry name" value="P-loop_NTPase"/>
</dbReference>
<dbReference type="Pfam" id="PF12359">
    <property type="entry name" value="DUF3645"/>
    <property type="match status" value="1"/>
</dbReference>
<dbReference type="GO" id="GO:0004843">
    <property type="term" value="F:cysteine-type deubiquitinase activity"/>
    <property type="evidence" value="ECO:0007669"/>
    <property type="project" value="UniProtKB-EC"/>
</dbReference>
<dbReference type="SUPFAM" id="SSF52540">
    <property type="entry name" value="P-loop containing nucleoside triphosphate hydrolases"/>
    <property type="match status" value="1"/>
</dbReference>
<evidence type="ECO:0000256" key="4">
    <source>
        <dbReference type="ARBA" id="ARBA00022786"/>
    </source>
</evidence>
<keyword evidence="3" id="KW-0645">Protease</keyword>
<evidence type="ECO:0000259" key="8">
    <source>
        <dbReference type="Pfam" id="PF12359"/>
    </source>
</evidence>
<evidence type="ECO:0000313" key="11">
    <source>
        <dbReference type="Proteomes" id="UP000799538"/>
    </source>
</evidence>
<evidence type="ECO:0000313" key="10">
    <source>
        <dbReference type="EMBL" id="KAF2221649.1"/>
    </source>
</evidence>
<dbReference type="EMBL" id="ML992510">
    <property type="protein sequence ID" value="KAF2221649.1"/>
    <property type="molecule type" value="Genomic_DNA"/>
</dbReference>
<evidence type="ECO:0000256" key="1">
    <source>
        <dbReference type="ARBA" id="ARBA00000707"/>
    </source>
</evidence>
<dbReference type="Pfam" id="PF12340">
    <property type="entry name" value="DUF3638"/>
    <property type="match status" value="1"/>
</dbReference>
<keyword evidence="6" id="KW-0788">Thiol protease</keyword>
<name>A0A6A6G7U7_9PEZI</name>
<evidence type="ECO:0000259" key="9">
    <source>
        <dbReference type="Pfam" id="PF20255"/>
    </source>
</evidence>
<comment type="catalytic activity">
    <reaction evidence="1">
        <text>Thiol-dependent hydrolysis of ester, thioester, amide, peptide and isopeptide bonds formed by the C-terminal Gly of ubiquitin (a 76-residue protein attached to proteins as an intracellular targeting signal).</text>
        <dbReference type="EC" id="3.4.19.12"/>
    </reaction>
</comment>
<feature type="domain" description="DUF6606" evidence="9">
    <location>
        <begin position="7"/>
        <end position="278"/>
    </location>
</feature>
<dbReference type="GO" id="GO:0006508">
    <property type="term" value="P:proteolysis"/>
    <property type="evidence" value="ECO:0007669"/>
    <property type="project" value="UniProtKB-KW"/>
</dbReference>
<sequence length="3069" mass="348626">MVNCRQLFNHVVLPHDLPVQQDYEVDNVGTSLSRRLSSACDFMAKTVPVQWHEAFQTLHHSLNMATELHSGHLNRRRLENTFEEIRNQTFIVLHVSKQNAAIIIRQDTDTDELGLIFEVFETSVPCKVALRAADGMQWDFPGRAVRIPMVVMDDPTFRATLAIFLERASMEDVQRFQASVQKAAGTVTETRDVTAPGLIAEMLFSILEAVGSAVEVPVLRKRIRDDVSFLKTGIPWRRHPFWLVLRVAAQRYLCLTLGARFGRILYKLLMAVQHSDLLRVSVDQLAPESVHLLKSKICRRMAKLTSELSTAIGVANDDLQEAYRLILERVRMSVDIASTFIEHSWAEFRRKTIRPVPLMPLRASVEETKLALHNSGQYLDQALQSPPAISAQRPMIDSLMESMVEPTESQQLVSLHMKLEEHDRRAQNVPPEIGSQQGDWDNRVLYMAGRIEDYTCTINGAYDGDPCLMSSMLLTVFEMWVTMDTACTVVCPLVKKYHPAFTPNLLDTLQLPRLADMTRLARVQNYLKTRCDQSDPERPTIFSAAGKNSFAYQYCMSSESLQDLLRCVRRDSNSARQTKEWEWQQLSTRYTELTQKIDQTECTCTFNTDGSRNVKGCTRCWHWRTRKRLQILVHEDFLPDDDITACIIAFQLGMPDFLRQYKDSTWKIINDYGRPNSIPDKRGKPVLMLGNYRQLRPYNRCDGRITLASRIKSHLNTHYKLSDASANASSCLKRFGPRFEYFDRHSSQWMDNLSSVVTNLTFFHHCGLFIPQTIQDILQAPAWVSVLDWTEFSSYQIQANRAVCPRTLTVHEFSAQQRLFGSRRLRWPTILVELGAANLNFSSEDTMLLVSSLAIQAGPGSLDTPLREYHSIFQDVSFTDRLSQQIDTRLDSISSNRGELYCMELLITLSLRCLALGQNEAKTKMVSLLRRIQKITLDWTRSFGDESNAVEHPDGAQVLLQSAAYTALLCRMTFQSLLHFSSVKLSEPSLAVWVEASLRLQEGMPAQVASLPPRLKRLLTRDAHSTTALEQMIGLAMKQYPQALQVLWSNCVANDTQTSPDRSTTTVVQTRASVLPSSDKWIHRQIGTDMYSFEYLTGKLLVNGKVAGKLPQKILDNEDIKELFGDRTMLVYPSNLPGMTYRLQRSIEGHVIHIGLHTTSILIQAHSLHGSWQHVSRRIFEKEGTFDLPKELLSCVHWLNIRTNELECRRKPDIWRSRPRDWKISIRRRQAVRGNSMLICPYSDTFAKIYRLMEHFEKPIRITVYVTQSMRLRVALRDLELSFRVNNNGLLESQELHSEIDSDQDAGTLYGLQSALVLRDTRTDRRSILFPLDLPSWHQQGIHVNISMTGLSGYGRFDIDEVMGRLKCPPEPRLLYMKALLHALTSFVTPDPLTKKTGTEEALAILTSSVAQPWAPLAEGVMGILQTIQRLSPTRQYYPADKKVLQKVSWNDRLPFHTQHDAFHLVVQKILDRSFNLGAYKERSSTLRTSPDIEWLRRRAAIRRMYRERENAVTSTLCTTDSQDLVYQSRDKQTGSSESCTVYAVSKAVLESRVMIKSDYHAMMCRWDTLGGNDRNTVTLTSSLACLCNLKVGEHWFGLLDVFMAATKYEAAFLLGVLTFNGDCSAEVLSLLGAYNSLQQLKNLEVPDHSVPTKYLAVAKPKEQELLDLIVEAFRPYVPDRTARKRQRQTLRLEFGIRCQQQGLEMVQQLLRQWPEPDPVFHDHSFDKIDTNVAAEALRVEWRHRLRLHAFTQYVKQAQSIVDGSVISMVLAAPRTREIAEASYRSPNVMGRPRKPQSLAELIEKDVLHPSDMRVDATINEIFSTGKFTTKRKPRASDSIVKELRGLVDELAISDSKVRKQYANDIMSSLRAASLGSQSGVPIHTLSNPQFTMRKALEAARALVSRQHGKVKESLRNEQQQVPWLLTGQLWPSESFMDLAQLLRSSHTKRASISMRSGLIDLALALIQLQRVHRMQIAYRKNDLVALSSELTNTGHENWDPSEYPDWLLIELEGSLMIRPEQVEVAEAVIRPSCARNCVLQMNMGQGKTSVICPMVMAILANRLQLARLIVPRPLVFQTVQVLHSRLGMLAGREISHFPFDRRTACTEEMLNFYEEQHRATLMNGGIIVVSPESLLSSQLNSWQLLLDGKVEAAQKLLDVQRFFDTRARDVIDESDFVLGTKTQLIYPSGAHSVVDGSPWRWDVAEKLFELIEDHIGNLQAMFPRTVVVVDRSPGFPLINFLSDEPETMLLAQMVEEISRGQTSVFRFAQETTQGGCDVIKRVLTSEKLDEVDLATAVRLTADQISAAKVLLTGRGLLLHRIISLCLRKRWNVQYGLDLDRCPVAVPFEAKGVPSERAEFGHPDVTISLTCLSFYYQGLSSTQFKEGLAHVLRSDDPAMEFGRWTASTRLPATLSQWNLINLADHSQLDRMWKCLRLDRTVINHYLNQFVFPIHMKQFAIKLQASAWDIALIDNANGGDADQARTTGFSGTNDNRIILPSSIQQEDLPSLVSTNAEVLGYFLEERNHGYHHAADGDVRLTENAFLKRLAQMKIRVLIDAGAYVMEMDNNTLAEAWLKEDHEAKAAVYFGRDHRIWVKYRGKSADVPLVATPFVDDLSDCVIYLDECHTRGVDLKFPEFAIGALTLALGQTKDHTVQAAMRLRQLSTTQSIKFFAPPDVHQSLLNFCRPANGEIKSHHVVAWLLDQTCENNENMLPLHVAQGLDFCARKDAVWEYAASRDGNEDRRKLLSKLCRREGHTLASIYGSESPETIDNVLSAISNPALRNHAEVLFQRNALIEGRANTQDMLQEVEQEREVEFQVEEVREIEGPARYRALRFPGLHPALCSFAATSQPDPIDIFDSFASTLIKTKTGMQYGISRFDTNLFVSDEFGRSIEGSVHNQPGDEYLRPVEWVLWCPKTNRGIVVIPEEADLLMDILTTEVKTAAHLLSYAAPVTKQMQHFSKLNYFAIPALHSGQVPPDWLAVEVGILAGRMYFLWDELDYLKRYLGFNKDQGGQDEAAPRLCTKQADFLLEWLALRRGARDILCTPMGYVCQRRTIKRDHAFFTLGA</sequence>
<feature type="domain" description="DUF3645" evidence="8">
    <location>
        <begin position="2338"/>
        <end position="2370"/>
    </location>
</feature>
<evidence type="ECO:0000256" key="6">
    <source>
        <dbReference type="ARBA" id="ARBA00022807"/>
    </source>
</evidence>
<accession>A0A6A6G7U7</accession>
<dbReference type="Pfam" id="PF20255">
    <property type="entry name" value="DUF6606"/>
    <property type="match status" value="1"/>
</dbReference>
<keyword evidence="4" id="KW-0833">Ubl conjugation pathway</keyword>
<dbReference type="PANTHER" id="PTHR13367">
    <property type="entry name" value="UBIQUITIN THIOESTERASE"/>
    <property type="match status" value="1"/>
</dbReference>
<dbReference type="EC" id="3.4.19.12" evidence="2"/>
<dbReference type="OrthoDB" id="3182339at2759"/>
<feature type="domain" description="DUF3638" evidence="7">
    <location>
        <begin position="1996"/>
        <end position="2219"/>
    </location>
</feature>
<dbReference type="InterPro" id="IPR051346">
    <property type="entry name" value="OTU_Deubiquitinase"/>
</dbReference>
<evidence type="ECO:0000256" key="3">
    <source>
        <dbReference type="ARBA" id="ARBA00022670"/>
    </source>
</evidence>
<keyword evidence="5" id="KW-0378">Hydrolase</keyword>